<feature type="coiled-coil region" evidence="1">
    <location>
        <begin position="45"/>
        <end position="72"/>
    </location>
</feature>
<dbReference type="RefSeq" id="WP_093280583.1">
    <property type="nucleotide sequence ID" value="NZ_FOFS01000001.1"/>
</dbReference>
<evidence type="ECO:0000256" key="1">
    <source>
        <dbReference type="SAM" id="Coils"/>
    </source>
</evidence>
<keyword evidence="1" id="KW-0175">Coiled coil</keyword>
<name>A0A1H8ZLE9_9GAMM</name>
<protein>
    <submittedName>
        <fullName evidence="3">Uncharacterized protein</fullName>
    </submittedName>
</protein>
<dbReference type="STRING" id="489703.SAMN04488038_10182"/>
<evidence type="ECO:0000313" key="3">
    <source>
        <dbReference type="EMBL" id="SEP65107.1"/>
    </source>
</evidence>
<feature type="signal peptide" evidence="2">
    <location>
        <begin position="1"/>
        <end position="27"/>
    </location>
</feature>
<accession>A0A1H8ZLE9</accession>
<organism evidence="3 4">
    <name type="scientific">Solimonas aquatica</name>
    <dbReference type="NCBI Taxonomy" id="489703"/>
    <lineage>
        <taxon>Bacteria</taxon>
        <taxon>Pseudomonadati</taxon>
        <taxon>Pseudomonadota</taxon>
        <taxon>Gammaproteobacteria</taxon>
        <taxon>Nevskiales</taxon>
        <taxon>Nevskiaceae</taxon>
        <taxon>Solimonas</taxon>
    </lineage>
</organism>
<evidence type="ECO:0000256" key="2">
    <source>
        <dbReference type="SAM" id="SignalP"/>
    </source>
</evidence>
<reference evidence="3 4" key="1">
    <citation type="submission" date="2016-10" db="EMBL/GenBank/DDBJ databases">
        <authorList>
            <person name="de Groot N.N."/>
        </authorList>
    </citation>
    <scope>NUCLEOTIDE SEQUENCE [LARGE SCALE GENOMIC DNA]</scope>
    <source>
        <strain evidence="3 4">DSM 25927</strain>
    </source>
</reference>
<dbReference type="Proteomes" id="UP000199233">
    <property type="component" value="Unassembled WGS sequence"/>
</dbReference>
<keyword evidence="2" id="KW-0732">Signal</keyword>
<feature type="chain" id="PRO_5011623064" evidence="2">
    <location>
        <begin position="28"/>
        <end position="89"/>
    </location>
</feature>
<sequence length="89" mass="9773">MFNKHLISAASSLSLTLALFTGIEAYAANLARTPLQGSTQTAPQAGFQNELSQALENERRELKDNMLAQTLAQLPEFAIEAQQRQVAQR</sequence>
<dbReference type="EMBL" id="FOFS01000001">
    <property type="protein sequence ID" value="SEP65107.1"/>
    <property type="molecule type" value="Genomic_DNA"/>
</dbReference>
<dbReference type="AlphaFoldDB" id="A0A1H8ZLE9"/>
<gene>
    <name evidence="3" type="ORF">SAMN04488038_10182</name>
</gene>
<proteinExistence type="predicted"/>
<keyword evidence="4" id="KW-1185">Reference proteome</keyword>
<evidence type="ECO:0000313" key="4">
    <source>
        <dbReference type="Proteomes" id="UP000199233"/>
    </source>
</evidence>